<dbReference type="GO" id="GO:0071978">
    <property type="term" value="P:bacterial-type flagellum-dependent swarming motility"/>
    <property type="evidence" value="ECO:0007669"/>
    <property type="project" value="TreeGrafter"/>
</dbReference>
<dbReference type="InterPro" id="IPR019776">
    <property type="entry name" value="Flagellar_basal_body_rod_CS"/>
</dbReference>
<name>A0A2M7G9H9_9BACT</name>
<comment type="caution">
    <text evidence="8">The sequence shown here is derived from an EMBL/GenBank/DDBJ whole genome shotgun (WGS) entry which is preliminary data.</text>
</comment>
<evidence type="ECO:0000256" key="2">
    <source>
        <dbReference type="ARBA" id="ARBA00009677"/>
    </source>
</evidence>
<dbReference type="PANTHER" id="PTHR30435:SF19">
    <property type="entry name" value="FLAGELLAR BASAL-BODY ROD PROTEIN FLGG"/>
    <property type="match status" value="1"/>
</dbReference>
<evidence type="ECO:0000256" key="5">
    <source>
        <dbReference type="ARBA" id="ARBA00024934"/>
    </source>
</evidence>
<proteinExistence type="inferred from homology"/>
<dbReference type="InterPro" id="IPR006300">
    <property type="entry name" value="FlgB"/>
</dbReference>
<reference evidence="8 9" key="1">
    <citation type="submission" date="2017-09" db="EMBL/GenBank/DDBJ databases">
        <title>Depth-based differentiation of microbial function through sediment-hosted aquifers and enrichment of novel symbionts in the deep terrestrial subsurface.</title>
        <authorList>
            <person name="Probst A.J."/>
            <person name="Ladd B."/>
            <person name="Jarett J.K."/>
            <person name="Geller-Mcgrath D.E."/>
            <person name="Sieber C.M."/>
            <person name="Emerson J.B."/>
            <person name="Anantharaman K."/>
            <person name="Thomas B.C."/>
            <person name="Malmstrom R."/>
            <person name="Stieglmeier M."/>
            <person name="Klingl A."/>
            <person name="Woyke T."/>
            <person name="Ryan C.M."/>
            <person name="Banfield J.F."/>
        </authorList>
    </citation>
    <scope>NUCLEOTIDE SEQUENCE [LARGE SCALE GENOMIC DNA]</scope>
    <source>
        <strain evidence="8">CG17_big_fil_post_rev_8_21_14_2_50_48_46</strain>
    </source>
</reference>
<evidence type="ECO:0000256" key="4">
    <source>
        <dbReference type="ARBA" id="ARBA00023143"/>
    </source>
</evidence>
<dbReference type="Pfam" id="PF00460">
    <property type="entry name" value="Flg_bb_rod"/>
    <property type="match status" value="1"/>
</dbReference>
<sequence>MFNQIHQVSDILHQALNGLTVRQRVISNNLANADTPGFKASEVAFESQLQRKINDLQPTASGGSLEGHLTHEKHLPLEGLPADPPLAVFQPQTSMRNDRNSVDLELEMTRMAQASISYSAVSQMLSGRFSGLKYVIQEGGK</sequence>
<evidence type="ECO:0000259" key="7">
    <source>
        <dbReference type="Pfam" id="PF00460"/>
    </source>
</evidence>
<accession>A0A2M7G9H9</accession>
<dbReference type="EMBL" id="PFFQ01000012">
    <property type="protein sequence ID" value="PIW18701.1"/>
    <property type="molecule type" value="Genomic_DNA"/>
</dbReference>
<gene>
    <name evidence="8" type="primary">flgB</name>
    <name evidence="8" type="ORF">COW36_05240</name>
</gene>
<dbReference type="PROSITE" id="PS00588">
    <property type="entry name" value="FLAGELLA_BB_ROD"/>
    <property type="match status" value="1"/>
</dbReference>
<keyword evidence="8" id="KW-0282">Flagellum</keyword>
<dbReference type="Proteomes" id="UP000231019">
    <property type="component" value="Unassembled WGS sequence"/>
</dbReference>
<dbReference type="NCBIfam" id="TIGR01396">
    <property type="entry name" value="FlgB"/>
    <property type="match status" value="1"/>
</dbReference>
<protein>
    <recommendedName>
        <fullName evidence="3 6">Flagellar basal body rod protein FlgB</fullName>
    </recommendedName>
</protein>
<keyword evidence="8" id="KW-0966">Cell projection</keyword>
<dbReference type="InterPro" id="IPR001444">
    <property type="entry name" value="Flag_bb_rod_N"/>
</dbReference>
<dbReference type="PIRSF" id="PIRSF002889">
    <property type="entry name" value="Rod_FlgB"/>
    <property type="match status" value="1"/>
</dbReference>
<dbReference type="AlphaFoldDB" id="A0A2M7G9H9"/>
<keyword evidence="8" id="KW-0969">Cilium</keyword>
<evidence type="ECO:0000256" key="1">
    <source>
        <dbReference type="ARBA" id="ARBA00004117"/>
    </source>
</evidence>
<feature type="domain" description="Flagellar basal body rod protein N-terminal" evidence="7">
    <location>
        <begin position="15"/>
        <end position="39"/>
    </location>
</feature>
<comment type="subcellular location">
    <subcellularLocation>
        <location evidence="1 6">Bacterial flagellum basal body</location>
    </subcellularLocation>
</comment>
<dbReference type="PANTHER" id="PTHR30435">
    <property type="entry name" value="FLAGELLAR PROTEIN"/>
    <property type="match status" value="1"/>
</dbReference>
<comment type="similarity">
    <text evidence="2 6">Belongs to the flagella basal body rod proteins family.</text>
</comment>
<evidence type="ECO:0000256" key="6">
    <source>
        <dbReference type="PIRNR" id="PIRNR002889"/>
    </source>
</evidence>
<evidence type="ECO:0000256" key="3">
    <source>
        <dbReference type="ARBA" id="ARBA00014376"/>
    </source>
</evidence>
<evidence type="ECO:0000313" key="8">
    <source>
        <dbReference type="EMBL" id="PIW18701.1"/>
    </source>
</evidence>
<organism evidence="8 9">
    <name type="scientific">bacterium (Candidatus Blackallbacteria) CG17_big_fil_post_rev_8_21_14_2_50_48_46</name>
    <dbReference type="NCBI Taxonomy" id="2014261"/>
    <lineage>
        <taxon>Bacteria</taxon>
        <taxon>Candidatus Blackallbacteria</taxon>
    </lineage>
</organism>
<comment type="subunit">
    <text evidence="6">The basal body constitutes a major portion of the flagellar organelle and consists of a number of rings mounted on a central rod.</text>
</comment>
<dbReference type="GO" id="GO:0030694">
    <property type="term" value="C:bacterial-type flagellum basal body, rod"/>
    <property type="evidence" value="ECO:0007669"/>
    <property type="project" value="InterPro"/>
</dbReference>
<comment type="function">
    <text evidence="5 6">Structural component of flagellum, the bacterial motility apparatus. Part of the rod structure of flagellar basal body.</text>
</comment>
<evidence type="ECO:0000313" key="9">
    <source>
        <dbReference type="Proteomes" id="UP000231019"/>
    </source>
</evidence>
<keyword evidence="4 6" id="KW-0975">Bacterial flagellum</keyword>